<gene>
    <name evidence="2" type="ORF">J0X19_09110</name>
</gene>
<keyword evidence="3" id="KW-1185">Reference proteome</keyword>
<comment type="caution">
    <text evidence="2">The sequence shown here is derived from an EMBL/GenBank/DDBJ whole genome shotgun (WGS) entry which is preliminary data.</text>
</comment>
<evidence type="ECO:0000313" key="3">
    <source>
        <dbReference type="Proteomes" id="UP000664144"/>
    </source>
</evidence>
<dbReference type="Proteomes" id="UP000664144">
    <property type="component" value="Unassembled WGS sequence"/>
</dbReference>
<reference evidence="2" key="1">
    <citation type="submission" date="2021-03" db="EMBL/GenBank/DDBJ databases">
        <authorList>
            <person name="Kim M.K."/>
        </authorList>
    </citation>
    <scope>NUCLEOTIDE SEQUENCE</scope>
    <source>
        <strain evidence="2">BT186</strain>
    </source>
</reference>
<dbReference type="InterPro" id="IPR045549">
    <property type="entry name" value="bpX4"/>
</dbReference>
<dbReference type="EMBL" id="JAFLQZ010000004">
    <property type="protein sequence ID" value="MBO0358100.1"/>
    <property type="molecule type" value="Genomic_DNA"/>
</dbReference>
<dbReference type="AlphaFoldDB" id="A0A939EWV3"/>
<sequence>MTLEEFLRALFTTGQATVVGQLDPFTPADLHQATLLLQEAYAEDKLHLPHTAPPFSAEAALWAAQVLYRAVQLTLLRDLDDTAVRASLTHYPNPINPAVVYSADLTLRYLPDLLHLAKGLAPADVLVTRLRELAQHWPFSFGGPEPAAPQQLEPVLGHPALRAAYADRIIEARNLVRAQQAETAILIREALGHYAAELWPEFN</sequence>
<evidence type="ECO:0000313" key="2">
    <source>
        <dbReference type="EMBL" id="MBO0358100.1"/>
    </source>
</evidence>
<dbReference type="RefSeq" id="WP_206984025.1">
    <property type="nucleotide sequence ID" value="NZ_JAFLQZ010000004.1"/>
</dbReference>
<accession>A0A939EWV3</accession>
<organism evidence="2 3">
    <name type="scientific">Hymenobacter telluris</name>
    <dbReference type="NCBI Taxonomy" id="2816474"/>
    <lineage>
        <taxon>Bacteria</taxon>
        <taxon>Pseudomonadati</taxon>
        <taxon>Bacteroidota</taxon>
        <taxon>Cytophagia</taxon>
        <taxon>Cytophagales</taxon>
        <taxon>Hymenobacteraceae</taxon>
        <taxon>Hymenobacter</taxon>
    </lineage>
</organism>
<evidence type="ECO:0000259" key="1">
    <source>
        <dbReference type="Pfam" id="PF19920"/>
    </source>
</evidence>
<feature type="domain" description="MoxR-vWA-beta-propeller ternary system" evidence="1">
    <location>
        <begin position="3"/>
        <end position="202"/>
    </location>
</feature>
<proteinExistence type="predicted"/>
<protein>
    <recommendedName>
        <fullName evidence="1">MoxR-vWA-beta-propeller ternary system domain-containing protein</fullName>
    </recommendedName>
</protein>
<dbReference type="Pfam" id="PF19920">
    <property type="entry name" value="bpX4"/>
    <property type="match status" value="1"/>
</dbReference>
<name>A0A939EWV3_9BACT</name>